<feature type="region of interest" description="Disordered" evidence="1">
    <location>
        <begin position="1"/>
        <end position="28"/>
    </location>
</feature>
<dbReference type="AlphaFoldDB" id="A0A1S0TVR1"/>
<dbReference type="GeneID" id="9944929"/>
<dbReference type="KEGG" id="loa:LOAG_07512"/>
<dbReference type="InParanoid" id="A0A1S0TVR1"/>
<evidence type="ECO:0000256" key="1">
    <source>
        <dbReference type="SAM" id="MobiDB-lite"/>
    </source>
</evidence>
<evidence type="ECO:0000313" key="2">
    <source>
        <dbReference type="EMBL" id="EFO20979.2"/>
    </source>
</evidence>
<dbReference type="CTD" id="9944929"/>
<accession>A0A1S0TVR1</accession>
<reference evidence="2" key="1">
    <citation type="submission" date="2012-04" db="EMBL/GenBank/DDBJ databases">
        <title>The Genome Sequence of Loa loa.</title>
        <authorList>
            <consortium name="The Broad Institute Genome Sequencing Platform"/>
            <consortium name="Broad Institute Genome Sequencing Center for Infectious Disease"/>
            <person name="Nutman T.B."/>
            <person name="Fink D.L."/>
            <person name="Russ C."/>
            <person name="Young S."/>
            <person name="Zeng Q."/>
            <person name="Gargeya S."/>
            <person name="Alvarado L."/>
            <person name="Berlin A."/>
            <person name="Chapman S.B."/>
            <person name="Chen Z."/>
            <person name="Freedman E."/>
            <person name="Gellesch M."/>
            <person name="Goldberg J."/>
            <person name="Griggs A."/>
            <person name="Gujja S."/>
            <person name="Heilman E.R."/>
            <person name="Heiman D."/>
            <person name="Howarth C."/>
            <person name="Mehta T."/>
            <person name="Neiman D."/>
            <person name="Pearson M."/>
            <person name="Roberts A."/>
            <person name="Saif S."/>
            <person name="Shea T."/>
            <person name="Shenoy N."/>
            <person name="Sisk P."/>
            <person name="Stolte C."/>
            <person name="Sykes S."/>
            <person name="White J."/>
            <person name="Yandava C."/>
            <person name="Haas B."/>
            <person name="Henn M.R."/>
            <person name="Nusbaum C."/>
            <person name="Birren B."/>
        </authorList>
    </citation>
    <scope>NUCLEOTIDE SEQUENCE [LARGE SCALE GENOMIC DNA]</scope>
</reference>
<name>A0A1S0TVR1_LOALO</name>
<feature type="compositionally biased region" description="Acidic residues" evidence="1">
    <location>
        <begin position="10"/>
        <end position="27"/>
    </location>
</feature>
<protein>
    <submittedName>
        <fullName evidence="2">Uncharacterized protein</fullName>
    </submittedName>
</protein>
<sequence length="65" mass="7672">MMKQEGKREEDEDGGEEEKEKEEEDEEKNFYYLLGDILNNSLEKENVSLPPPLNITKSYQNFNIC</sequence>
<dbReference type="RefSeq" id="XP_003143093.2">
    <property type="nucleotide sequence ID" value="XM_003143045.2"/>
</dbReference>
<dbReference type="EMBL" id="JH712084">
    <property type="protein sequence ID" value="EFO20979.2"/>
    <property type="molecule type" value="Genomic_DNA"/>
</dbReference>
<proteinExistence type="predicted"/>
<organism evidence="2">
    <name type="scientific">Loa loa</name>
    <name type="common">Eye worm</name>
    <name type="synonym">Filaria loa</name>
    <dbReference type="NCBI Taxonomy" id="7209"/>
    <lineage>
        <taxon>Eukaryota</taxon>
        <taxon>Metazoa</taxon>
        <taxon>Ecdysozoa</taxon>
        <taxon>Nematoda</taxon>
        <taxon>Chromadorea</taxon>
        <taxon>Rhabditida</taxon>
        <taxon>Spirurina</taxon>
        <taxon>Spiruromorpha</taxon>
        <taxon>Filarioidea</taxon>
        <taxon>Onchocercidae</taxon>
        <taxon>Loa</taxon>
    </lineage>
</organism>
<gene>
    <name evidence="2" type="ORF">LOAG_07512</name>
</gene>